<organism evidence="2 3">
    <name type="scientific">Jiangella aurantiaca</name>
    <dbReference type="NCBI Taxonomy" id="2530373"/>
    <lineage>
        <taxon>Bacteria</taxon>
        <taxon>Bacillati</taxon>
        <taxon>Actinomycetota</taxon>
        <taxon>Actinomycetes</taxon>
        <taxon>Jiangellales</taxon>
        <taxon>Jiangellaceae</taxon>
        <taxon>Jiangella</taxon>
    </lineage>
</organism>
<evidence type="ECO:0000256" key="1">
    <source>
        <dbReference type="SAM" id="Phobius"/>
    </source>
</evidence>
<dbReference type="EMBL" id="SMLB01000019">
    <property type="protein sequence ID" value="TDD68604.1"/>
    <property type="molecule type" value="Genomic_DNA"/>
</dbReference>
<dbReference type="RefSeq" id="WP_132103995.1">
    <property type="nucleotide sequence ID" value="NZ_SMLB01000019.1"/>
</dbReference>
<accession>A0A4R5ACR1</accession>
<feature type="transmembrane region" description="Helical" evidence="1">
    <location>
        <begin position="33"/>
        <end position="55"/>
    </location>
</feature>
<protein>
    <submittedName>
        <fullName evidence="2">Uncharacterized protein</fullName>
    </submittedName>
</protein>
<evidence type="ECO:0000313" key="3">
    <source>
        <dbReference type="Proteomes" id="UP000295217"/>
    </source>
</evidence>
<name>A0A4R5ACR1_9ACTN</name>
<keyword evidence="1" id="KW-0472">Membrane</keyword>
<dbReference type="AlphaFoldDB" id="A0A4R5ACR1"/>
<gene>
    <name evidence="2" type="ORF">E1262_15240</name>
</gene>
<keyword evidence="3" id="KW-1185">Reference proteome</keyword>
<keyword evidence="1" id="KW-0812">Transmembrane</keyword>
<evidence type="ECO:0000313" key="2">
    <source>
        <dbReference type="EMBL" id="TDD68604.1"/>
    </source>
</evidence>
<proteinExistence type="predicted"/>
<sequence>MAPRRGRFRLRRRRFADVVTPAFARDLRGTLLLVQWTASALIVLVLVGAVLVAGLRTGL</sequence>
<reference evidence="2 3" key="1">
    <citation type="submission" date="2019-02" db="EMBL/GenBank/DDBJ databases">
        <title>Draft genome sequences of novel Actinobacteria.</title>
        <authorList>
            <person name="Sahin N."/>
            <person name="Ay H."/>
            <person name="Saygin H."/>
        </authorList>
    </citation>
    <scope>NUCLEOTIDE SEQUENCE [LARGE SCALE GENOMIC DNA]</scope>
    <source>
        <strain evidence="2 3">8K307</strain>
    </source>
</reference>
<dbReference type="Proteomes" id="UP000295217">
    <property type="component" value="Unassembled WGS sequence"/>
</dbReference>
<comment type="caution">
    <text evidence="2">The sequence shown here is derived from an EMBL/GenBank/DDBJ whole genome shotgun (WGS) entry which is preliminary data.</text>
</comment>
<keyword evidence="1" id="KW-1133">Transmembrane helix</keyword>